<dbReference type="Gene3D" id="2.60.120.650">
    <property type="entry name" value="Cupin"/>
    <property type="match status" value="2"/>
</dbReference>
<evidence type="ECO:0000256" key="5">
    <source>
        <dbReference type="ARBA" id="ARBA00022771"/>
    </source>
</evidence>
<feature type="region of interest" description="Disordered" evidence="11">
    <location>
        <begin position="305"/>
        <end position="327"/>
    </location>
</feature>
<dbReference type="Pfam" id="PF13831">
    <property type="entry name" value="PHD_2"/>
    <property type="match status" value="1"/>
</dbReference>
<dbReference type="InterPro" id="IPR001965">
    <property type="entry name" value="Znf_PHD"/>
</dbReference>
<evidence type="ECO:0000256" key="10">
    <source>
        <dbReference type="ARBA" id="ARBA00049349"/>
    </source>
</evidence>
<organism evidence="15 16">
    <name type="scientific">Romanomermis culicivorax</name>
    <name type="common">Nematode worm</name>
    <dbReference type="NCBI Taxonomy" id="13658"/>
    <lineage>
        <taxon>Eukaryota</taxon>
        <taxon>Metazoa</taxon>
        <taxon>Ecdysozoa</taxon>
        <taxon>Nematoda</taxon>
        <taxon>Enoplea</taxon>
        <taxon>Dorylaimia</taxon>
        <taxon>Mermithida</taxon>
        <taxon>Mermithoidea</taxon>
        <taxon>Mermithidae</taxon>
        <taxon>Romanomermis</taxon>
    </lineage>
</organism>
<dbReference type="SMART" id="SM00249">
    <property type="entry name" value="PHD"/>
    <property type="match status" value="1"/>
</dbReference>
<keyword evidence="15" id="KW-1185">Reference proteome</keyword>
<dbReference type="OMA" id="VHEGCYP"/>
<dbReference type="Gene3D" id="3.30.40.10">
    <property type="entry name" value="Zinc/RING finger domain, C3HC4 (zinc finger)"/>
    <property type="match status" value="2"/>
</dbReference>
<dbReference type="GO" id="GO:0010468">
    <property type="term" value="P:regulation of gene expression"/>
    <property type="evidence" value="ECO:0007669"/>
    <property type="project" value="TreeGrafter"/>
</dbReference>
<dbReference type="SMART" id="SM00333">
    <property type="entry name" value="TUDOR"/>
    <property type="match status" value="1"/>
</dbReference>
<keyword evidence="8" id="KW-0560">Oxidoreductase</keyword>
<dbReference type="PROSITE" id="PS51805">
    <property type="entry name" value="EPHD"/>
    <property type="match status" value="1"/>
</dbReference>
<evidence type="ECO:0000313" key="15">
    <source>
        <dbReference type="Proteomes" id="UP000887565"/>
    </source>
</evidence>
<evidence type="ECO:0000256" key="8">
    <source>
        <dbReference type="ARBA" id="ARBA00022964"/>
    </source>
</evidence>
<keyword evidence="6" id="KW-0862">Zinc</keyword>
<keyword evidence="7" id="KW-0156">Chromatin regulator</keyword>
<dbReference type="GO" id="GO:0140684">
    <property type="term" value="F:histone H3K9me2/H3K9me3 demethylase activity"/>
    <property type="evidence" value="ECO:0007669"/>
    <property type="project" value="UniProtKB-EC"/>
</dbReference>
<dbReference type="SUPFAM" id="SSF51197">
    <property type="entry name" value="Clavaminate synthase-like"/>
    <property type="match status" value="1"/>
</dbReference>
<accession>A0A915JG21</accession>
<dbReference type="InterPro" id="IPR002999">
    <property type="entry name" value="Tudor"/>
</dbReference>
<evidence type="ECO:0000256" key="1">
    <source>
        <dbReference type="ARBA" id="ARBA00004123"/>
    </source>
</evidence>
<evidence type="ECO:0000256" key="7">
    <source>
        <dbReference type="ARBA" id="ARBA00022853"/>
    </source>
</evidence>
<keyword evidence="5" id="KW-0863">Zinc-finger</keyword>
<dbReference type="SUPFAM" id="SSF63748">
    <property type="entry name" value="Tudor/PWWP/MBT"/>
    <property type="match status" value="1"/>
</dbReference>
<keyword evidence="8" id="KW-0223">Dioxygenase</keyword>
<evidence type="ECO:0000256" key="3">
    <source>
        <dbReference type="ARBA" id="ARBA00012900"/>
    </source>
</evidence>
<dbReference type="InterPro" id="IPR034732">
    <property type="entry name" value="EPHD"/>
</dbReference>
<dbReference type="PANTHER" id="PTHR10694">
    <property type="entry name" value="LYSINE-SPECIFIC DEMETHYLASE"/>
    <property type="match status" value="1"/>
</dbReference>
<dbReference type="EC" id="1.14.11.66" evidence="3"/>
<dbReference type="SUPFAM" id="SSF57903">
    <property type="entry name" value="FYVE/PHD zinc finger"/>
    <property type="match status" value="1"/>
</dbReference>
<dbReference type="PANTHER" id="PTHR10694:SF129">
    <property type="entry name" value="LYSINE-SPECIFIC DEMETHYLASE 4B-RELATED"/>
    <property type="match status" value="1"/>
</dbReference>
<dbReference type="GO" id="GO:0051864">
    <property type="term" value="F:histone H3K36 demethylase activity"/>
    <property type="evidence" value="ECO:0007669"/>
    <property type="project" value="TreeGrafter"/>
</dbReference>
<dbReference type="InterPro" id="IPR003347">
    <property type="entry name" value="JmjC_dom"/>
</dbReference>
<dbReference type="PROSITE" id="PS51184">
    <property type="entry name" value="JMJC"/>
    <property type="match status" value="1"/>
</dbReference>
<dbReference type="SMART" id="SM00558">
    <property type="entry name" value="JmjC"/>
    <property type="match status" value="1"/>
</dbReference>
<dbReference type="InterPro" id="IPR019787">
    <property type="entry name" value="Znf_PHD-finger"/>
</dbReference>
<reference evidence="16" key="1">
    <citation type="submission" date="2022-11" db="UniProtKB">
        <authorList>
            <consortium name="WormBaseParasite"/>
        </authorList>
    </citation>
    <scope>IDENTIFICATION</scope>
</reference>
<feature type="region of interest" description="Disordered" evidence="11">
    <location>
        <begin position="1"/>
        <end position="21"/>
    </location>
</feature>
<dbReference type="Pfam" id="PF13832">
    <property type="entry name" value="zf-HC5HC2H_2"/>
    <property type="match status" value="1"/>
</dbReference>
<dbReference type="WBParaSite" id="nRc.2.0.1.t24496-RA">
    <property type="protein sequence ID" value="nRc.2.0.1.t24496-RA"/>
    <property type="gene ID" value="nRc.2.0.1.g24496"/>
</dbReference>
<evidence type="ECO:0000313" key="16">
    <source>
        <dbReference type="WBParaSite" id="nRc.2.0.1.t24496-RA"/>
    </source>
</evidence>
<evidence type="ECO:0000256" key="11">
    <source>
        <dbReference type="SAM" id="MobiDB-lite"/>
    </source>
</evidence>
<evidence type="ECO:0000256" key="4">
    <source>
        <dbReference type="ARBA" id="ARBA00022723"/>
    </source>
</evidence>
<feature type="domain" description="PHD-type" evidence="14">
    <location>
        <begin position="547"/>
        <end position="703"/>
    </location>
</feature>
<evidence type="ECO:0000256" key="6">
    <source>
        <dbReference type="ARBA" id="ARBA00022833"/>
    </source>
</evidence>
<feature type="domain" description="JmjN" evidence="12">
    <location>
        <begin position="22"/>
        <end position="64"/>
    </location>
</feature>
<dbReference type="PROSITE" id="PS51183">
    <property type="entry name" value="JMJN"/>
    <property type="match status" value="1"/>
</dbReference>
<evidence type="ECO:0000259" key="13">
    <source>
        <dbReference type="PROSITE" id="PS51184"/>
    </source>
</evidence>
<dbReference type="Gene3D" id="2.30.30.140">
    <property type="match status" value="1"/>
</dbReference>
<dbReference type="Pfam" id="PF02373">
    <property type="entry name" value="JmjC"/>
    <property type="match status" value="1"/>
</dbReference>
<comment type="subcellular location">
    <subcellularLocation>
        <location evidence="1">Nucleus</location>
    </subcellularLocation>
</comment>
<dbReference type="Pfam" id="PF02375">
    <property type="entry name" value="JmjN"/>
    <property type="match status" value="1"/>
</dbReference>
<dbReference type="Proteomes" id="UP000887565">
    <property type="component" value="Unplaced"/>
</dbReference>
<name>A0A915JG21_ROMCU</name>
<evidence type="ECO:0000256" key="9">
    <source>
        <dbReference type="ARBA" id="ARBA00023242"/>
    </source>
</evidence>
<dbReference type="GO" id="GO:0000785">
    <property type="term" value="C:chromatin"/>
    <property type="evidence" value="ECO:0007669"/>
    <property type="project" value="TreeGrafter"/>
</dbReference>
<protein>
    <recommendedName>
        <fullName evidence="3">[histone H3]-trimethyl-L-lysine(9) demethylase</fullName>
        <ecNumber evidence="3">1.14.11.66</ecNumber>
    </recommendedName>
</protein>
<evidence type="ECO:0000259" key="14">
    <source>
        <dbReference type="PROSITE" id="PS51805"/>
    </source>
</evidence>
<keyword evidence="9" id="KW-0539">Nucleus</keyword>
<dbReference type="InterPro" id="IPR003349">
    <property type="entry name" value="JmjN"/>
</dbReference>
<sequence>MTSTSGYSRSKDGGSGSGITEIPVFRPTMEEFSDFARYVEYIESKGAHLAGIAKIIPPSEWKPRRVGYDGEDILNFRIVSPIDQTVIGQQDVDEWNITRLRTILSDVMSQQKIEGVNTPYLYFGMWRSTFAWHTEDMDLYSINYVHHGDPKFWYAIPTDHAQRFERLAKSYFPDAAKHCPAYLRHKMCIISPSILRNNSIPVNKMVQRQGEFIITFPKGYHQGFNLGYNIAESTNFAMLRWIDYGKSATLCMCKDDSVRINMDSFVYKFQYDQYEEWKKSRQKQQQKFVLKHGLLGDTLSTEEISKFKPRSQKRSSNLVDDPDYPSPTKIVRTSSKSIKIQKESPKIPKVRSLSNIERDIIDKSIKNIFSLFGHQREKLTVTPPPPVHKNEENFEDPYGFGRWAEPLQSLWQFKPFNMQAEMEFNRDRSLIEPHCSICQYFVPKILAKKIATLNQMPTCSRRILTDKCFRDDFVVRKTTNGQENSVQNDDDNDFQISPCKSNDELLTCSRCFVTVHRKCYGITRSEIGDDSKRDFWECERCRQTCSTAECKLCRLRGGALRPTDDGKWVHIICTLFAPKRRFNYPFWSNADHSDKFNARRSVYVSVESPSKVKAGDNSPSMSTSNNQSTESSILASASSLIDSHSLTCVFCRSNAGRAVPCDFTQSVCENALHPTCGYEAGCSFEVRRDGVTRHVDVICCDHNSLRKASNGAGVDRLSCSSSSSDNDDQSATTARDAAFFCQPKFAKGDMIWAKRSDGNYFRGCVCNYQIETFCIVDFDDGSFSNNVYLEDLTECDCLDGKCGGAHYSGARVKVHWVSDGKYYGAIFRRAYQTVTYNVRFENGDFDRL</sequence>
<feature type="domain" description="JmjC" evidence="13">
    <location>
        <begin position="89"/>
        <end position="253"/>
    </location>
</feature>
<dbReference type="GO" id="GO:0008270">
    <property type="term" value="F:zinc ion binding"/>
    <property type="evidence" value="ECO:0007669"/>
    <property type="project" value="UniProtKB-KW"/>
</dbReference>
<evidence type="ECO:0000256" key="2">
    <source>
        <dbReference type="ARBA" id="ARBA00009711"/>
    </source>
</evidence>
<evidence type="ECO:0000259" key="12">
    <source>
        <dbReference type="PROSITE" id="PS51183"/>
    </source>
</evidence>
<dbReference type="InterPro" id="IPR013083">
    <property type="entry name" value="Znf_RING/FYVE/PHD"/>
</dbReference>
<dbReference type="AlphaFoldDB" id="A0A915JG21"/>
<comment type="catalytic activity">
    <reaction evidence="10">
        <text>N(6),N(6),N(6)-trimethyl-L-lysyl(9)-[histone H3] + 2 2-oxoglutarate + 2 O2 = N(6)-methyl-L-lysyl(9)-[histone H3] + 2 formaldehyde + 2 succinate + 2 CO2</text>
        <dbReference type="Rhea" id="RHEA:60200"/>
        <dbReference type="Rhea" id="RHEA-COMP:15538"/>
        <dbReference type="Rhea" id="RHEA-COMP:15542"/>
        <dbReference type="ChEBI" id="CHEBI:15379"/>
        <dbReference type="ChEBI" id="CHEBI:16526"/>
        <dbReference type="ChEBI" id="CHEBI:16810"/>
        <dbReference type="ChEBI" id="CHEBI:16842"/>
        <dbReference type="ChEBI" id="CHEBI:30031"/>
        <dbReference type="ChEBI" id="CHEBI:61929"/>
        <dbReference type="ChEBI" id="CHEBI:61961"/>
        <dbReference type="EC" id="1.14.11.66"/>
    </reaction>
</comment>
<dbReference type="GO" id="GO:0005634">
    <property type="term" value="C:nucleus"/>
    <property type="evidence" value="ECO:0007669"/>
    <property type="project" value="UniProtKB-SubCell"/>
</dbReference>
<proteinExistence type="inferred from homology"/>
<dbReference type="SMART" id="SM00545">
    <property type="entry name" value="JmjN"/>
    <property type="match status" value="1"/>
</dbReference>
<keyword evidence="4" id="KW-0479">Metal-binding</keyword>
<dbReference type="Gene3D" id="3.10.330.70">
    <property type="match status" value="1"/>
</dbReference>
<dbReference type="InterPro" id="IPR011011">
    <property type="entry name" value="Znf_FYVE_PHD"/>
</dbReference>
<comment type="similarity">
    <text evidence="2">Belongs to the JHDM3 histone demethylase family.</text>
</comment>